<dbReference type="Proteomes" id="UP000823790">
    <property type="component" value="Unassembled WGS sequence"/>
</dbReference>
<evidence type="ECO:0000313" key="3">
    <source>
        <dbReference type="Proteomes" id="UP000823790"/>
    </source>
</evidence>
<keyword evidence="1" id="KW-0732">Signal</keyword>
<protein>
    <recommendedName>
        <fullName evidence="4">DUF3551 domain-containing protein</fullName>
    </recommendedName>
</protein>
<evidence type="ECO:0008006" key="4">
    <source>
        <dbReference type="Google" id="ProtNLM"/>
    </source>
</evidence>
<name>A0ABS4DP27_9GAMM</name>
<organism evidence="2 3">
    <name type="scientific">Frateuria flava</name>
    <dbReference type="NCBI Taxonomy" id="2821489"/>
    <lineage>
        <taxon>Bacteria</taxon>
        <taxon>Pseudomonadati</taxon>
        <taxon>Pseudomonadota</taxon>
        <taxon>Gammaproteobacteria</taxon>
        <taxon>Lysobacterales</taxon>
        <taxon>Rhodanobacteraceae</taxon>
        <taxon>Frateuria</taxon>
    </lineage>
</organism>
<proteinExistence type="predicted"/>
<evidence type="ECO:0000313" key="2">
    <source>
        <dbReference type="EMBL" id="MBP1474817.1"/>
    </source>
</evidence>
<reference evidence="2 3" key="1">
    <citation type="submission" date="2021-04" db="EMBL/GenBank/DDBJ databases">
        <authorList>
            <person name="Huq M.A."/>
        </authorList>
    </citation>
    <scope>NUCLEOTIDE SEQUENCE [LARGE SCALE GENOMIC DNA]</scope>
    <source>
        <strain evidence="2 3">MAH-13</strain>
    </source>
</reference>
<sequence>MLRRIVTFALPTLAAAAVFTFFPAKPVQAYPAVCDSTYWTCMYSAKSIDGLKQCVLDFQACSGVVYPPPPPPRARGMALRQP</sequence>
<keyword evidence="3" id="KW-1185">Reference proteome</keyword>
<comment type="caution">
    <text evidence="2">The sequence shown here is derived from an EMBL/GenBank/DDBJ whole genome shotgun (WGS) entry which is preliminary data.</text>
</comment>
<feature type="signal peptide" evidence="1">
    <location>
        <begin position="1"/>
        <end position="29"/>
    </location>
</feature>
<accession>A0ABS4DP27</accession>
<evidence type="ECO:0000256" key="1">
    <source>
        <dbReference type="SAM" id="SignalP"/>
    </source>
</evidence>
<gene>
    <name evidence="2" type="ORF">J7I44_10955</name>
</gene>
<dbReference type="EMBL" id="JAGJRS010000021">
    <property type="protein sequence ID" value="MBP1474817.1"/>
    <property type="molecule type" value="Genomic_DNA"/>
</dbReference>
<dbReference type="RefSeq" id="WP_209620359.1">
    <property type="nucleotide sequence ID" value="NZ_JAGJRS010000021.1"/>
</dbReference>
<feature type="chain" id="PRO_5047132885" description="DUF3551 domain-containing protein" evidence="1">
    <location>
        <begin position="30"/>
        <end position="82"/>
    </location>
</feature>